<dbReference type="SUPFAM" id="SSF55008">
    <property type="entry name" value="HMA, heavy metal-associated domain"/>
    <property type="match status" value="1"/>
</dbReference>
<feature type="region of interest" description="Disordered" evidence="2">
    <location>
        <begin position="14"/>
        <end position="36"/>
    </location>
</feature>
<feature type="compositionally biased region" description="Basic and acidic residues" evidence="2">
    <location>
        <begin position="14"/>
        <end position="27"/>
    </location>
</feature>
<dbReference type="InterPro" id="IPR017969">
    <property type="entry name" value="Heavy-metal-associated_CS"/>
</dbReference>
<evidence type="ECO:0000313" key="4">
    <source>
        <dbReference type="EMBL" id="PNH01297.1"/>
    </source>
</evidence>
<feature type="domain" description="HMA" evidence="3">
    <location>
        <begin position="47"/>
        <end position="110"/>
    </location>
</feature>
<protein>
    <submittedName>
        <fullName evidence="4">Putative copper-transporting ATPase HMA5</fullName>
    </submittedName>
</protein>
<evidence type="ECO:0000256" key="2">
    <source>
        <dbReference type="SAM" id="MobiDB-lite"/>
    </source>
</evidence>
<keyword evidence="5" id="KW-1185">Reference proteome</keyword>
<dbReference type="GO" id="GO:0046872">
    <property type="term" value="F:metal ion binding"/>
    <property type="evidence" value="ECO:0007669"/>
    <property type="project" value="UniProtKB-KW"/>
</dbReference>
<keyword evidence="1" id="KW-0479">Metal-binding</keyword>
<dbReference type="InterPro" id="IPR036163">
    <property type="entry name" value="HMA_dom_sf"/>
</dbReference>
<dbReference type="OrthoDB" id="432719at2759"/>
<dbReference type="EMBL" id="PGGS01000948">
    <property type="protein sequence ID" value="PNH01297.1"/>
    <property type="molecule type" value="Genomic_DNA"/>
</dbReference>
<dbReference type="AlphaFoldDB" id="A0A2J7ZM12"/>
<dbReference type="Gene3D" id="3.30.70.100">
    <property type="match status" value="1"/>
</dbReference>
<dbReference type="Pfam" id="PF00403">
    <property type="entry name" value="HMA"/>
    <property type="match status" value="1"/>
</dbReference>
<comment type="caution">
    <text evidence="4">The sequence shown here is derived from an EMBL/GenBank/DDBJ whole genome shotgun (WGS) entry which is preliminary data.</text>
</comment>
<evidence type="ECO:0000259" key="3">
    <source>
        <dbReference type="PROSITE" id="PS50846"/>
    </source>
</evidence>
<organism evidence="4 5">
    <name type="scientific">Tetrabaena socialis</name>
    <dbReference type="NCBI Taxonomy" id="47790"/>
    <lineage>
        <taxon>Eukaryota</taxon>
        <taxon>Viridiplantae</taxon>
        <taxon>Chlorophyta</taxon>
        <taxon>core chlorophytes</taxon>
        <taxon>Chlorophyceae</taxon>
        <taxon>CS clade</taxon>
        <taxon>Chlamydomonadales</taxon>
        <taxon>Tetrabaenaceae</taxon>
        <taxon>Tetrabaena</taxon>
    </lineage>
</organism>
<name>A0A2J7ZM12_9CHLO</name>
<accession>A0A2J7ZM12</accession>
<dbReference type="CDD" id="cd00371">
    <property type="entry name" value="HMA"/>
    <property type="match status" value="1"/>
</dbReference>
<evidence type="ECO:0000256" key="1">
    <source>
        <dbReference type="ARBA" id="ARBA00022723"/>
    </source>
</evidence>
<dbReference type="PROSITE" id="PS50846">
    <property type="entry name" value="HMA_2"/>
    <property type="match status" value="1"/>
</dbReference>
<gene>
    <name evidence="4" type="ORF">TSOC_012829</name>
</gene>
<dbReference type="Proteomes" id="UP000236333">
    <property type="component" value="Unassembled WGS sequence"/>
</dbReference>
<dbReference type="PROSITE" id="PS01047">
    <property type="entry name" value="HMA_1"/>
    <property type="match status" value="1"/>
</dbReference>
<evidence type="ECO:0000313" key="5">
    <source>
        <dbReference type="Proteomes" id="UP000236333"/>
    </source>
</evidence>
<dbReference type="PANTHER" id="PTHR46594:SF4">
    <property type="entry name" value="P-TYPE CATION-TRANSPORTING ATPASE"/>
    <property type="match status" value="1"/>
</dbReference>
<proteinExistence type="predicted"/>
<reference evidence="4 5" key="1">
    <citation type="journal article" date="2017" name="Mol. Biol. Evol.">
        <title>The 4-celled Tetrabaena socialis nuclear genome reveals the essential components for genetic control of cell number at the origin of multicellularity in the volvocine lineage.</title>
        <authorList>
            <person name="Featherston J."/>
            <person name="Arakaki Y."/>
            <person name="Hanschen E.R."/>
            <person name="Ferris P.J."/>
            <person name="Michod R.E."/>
            <person name="Olson B.J.S.C."/>
            <person name="Nozaki H."/>
            <person name="Durand P.M."/>
        </authorList>
    </citation>
    <scope>NUCLEOTIDE SEQUENCE [LARGE SCALE GENOMIC DNA]</scope>
    <source>
        <strain evidence="4 5">NIES-571</strain>
    </source>
</reference>
<sequence>MQKLSQFLQSLRYEKLPEKEKDDREASKPQYGLATIQPGEDEKTRWPVALLSVKGMTCAACSGAVEGALSSVAGVKRVSVALLQESAELILGFPCNQLVKWALATPVQFVVGWRFHRGAFKLRRSSRASSSAAKRGRGAAVGGQALRRGTANMDVLVSMGTTASYLYSVISIMFHRLNRWAPGHTEAA</sequence>
<dbReference type="PANTHER" id="PTHR46594">
    <property type="entry name" value="P-TYPE CATION-TRANSPORTING ATPASE"/>
    <property type="match status" value="1"/>
</dbReference>
<dbReference type="InterPro" id="IPR006121">
    <property type="entry name" value="HMA_dom"/>
</dbReference>